<organism evidence="3 4">
    <name type="scientific">Methylocystis iwaonis</name>
    <dbReference type="NCBI Taxonomy" id="2885079"/>
    <lineage>
        <taxon>Bacteria</taxon>
        <taxon>Pseudomonadati</taxon>
        <taxon>Pseudomonadota</taxon>
        <taxon>Alphaproteobacteria</taxon>
        <taxon>Hyphomicrobiales</taxon>
        <taxon>Methylocystaceae</taxon>
        <taxon>Methylocystis</taxon>
    </lineage>
</organism>
<evidence type="ECO:0000313" key="4">
    <source>
        <dbReference type="Proteomes" id="UP001317629"/>
    </source>
</evidence>
<dbReference type="CDD" id="cd06989">
    <property type="entry name" value="cupin_DRT102"/>
    <property type="match status" value="1"/>
</dbReference>
<sequence length="157" mass="16970">MRSVVLAFGALCAFGVYGAAAQTSGLRFADDLEWKPAPADLPRGADVAVLFGDPQESGPFVMRLRAPAGYQVPAHKHSDMETATVISGTLRFGEGPRLDPRAEKFLHAGDFIVATPGMGHWFTVNEDAVVQVSGTGPWKIEYLDPRDDPREKGAMRD</sequence>
<proteinExistence type="predicted"/>
<evidence type="ECO:0000256" key="1">
    <source>
        <dbReference type="SAM" id="SignalP"/>
    </source>
</evidence>
<keyword evidence="4" id="KW-1185">Reference proteome</keyword>
<dbReference type="Gene3D" id="2.60.120.10">
    <property type="entry name" value="Jelly Rolls"/>
    <property type="match status" value="1"/>
</dbReference>
<feature type="domain" description="Cupin type-2" evidence="2">
    <location>
        <begin position="67"/>
        <end position="128"/>
    </location>
</feature>
<dbReference type="Pfam" id="PF07883">
    <property type="entry name" value="Cupin_2"/>
    <property type="match status" value="1"/>
</dbReference>
<name>A0ABM8E8B8_9HYPH</name>
<feature type="chain" id="PRO_5046413712" evidence="1">
    <location>
        <begin position="22"/>
        <end position="157"/>
    </location>
</feature>
<feature type="signal peptide" evidence="1">
    <location>
        <begin position="1"/>
        <end position="21"/>
    </location>
</feature>
<dbReference type="Proteomes" id="UP001317629">
    <property type="component" value="Chromosome"/>
</dbReference>
<accession>A0ABM8E8B8</accession>
<evidence type="ECO:0000313" key="3">
    <source>
        <dbReference type="EMBL" id="BDV34215.1"/>
    </source>
</evidence>
<reference evidence="3 4" key="1">
    <citation type="journal article" date="2023" name="Int. J. Syst. Evol. Microbiol.">
        <title>Methylocystis iwaonis sp. nov., a type II methane-oxidizing bacterium from surface soil of a rice paddy field in Japan, and emended description of the genus Methylocystis (ex Whittenbury et al. 1970) Bowman et al. 1993.</title>
        <authorList>
            <person name="Kaise H."/>
            <person name="Sawadogo J.B."/>
            <person name="Alam M.S."/>
            <person name="Ueno C."/>
            <person name="Dianou D."/>
            <person name="Shinjo R."/>
            <person name="Asakawa S."/>
        </authorList>
    </citation>
    <scope>NUCLEOTIDE SEQUENCE [LARGE SCALE GENOMIC DNA]</scope>
    <source>
        <strain evidence="3 4">SS37A-Re</strain>
    </source>
</reference>
<dbReference type="SUPFAM" id="SSF51182">
    <property type="entry name" value="RmlC-like cupins"/>
    <property type="match status" value="1"/>
</dbReference>
<dbReference type="EMBL" id="AP027142">
    <property type="protein sequence ID" value="BDV34215.1"/>
    <property type="molecule type" value="Genomic_DNA"/>
</dbReference>
<evidence type="ECO:0000259" key="2">
    <source>
        <dbReference type="Pfam" id="PF07883"/>
    </source>
</evidence>
<dbReference type="InterPro" id="IPR013096">
    <property type="entry name" value="Cupin_2"/>
</dbReference>
<gene>
    <name evidence="3" type="ORF">SS37A_17440</name>
</gene>
<keyword evidence="1" id="KW-0732">Signal</keyword>
<protein>
    <submittedName>
        <fullName evidence="3">Cupin</fullName>
    </submittedName>
</protein>
<dbReference type="RefSeq" id="WP_281931858.1">
    <property type="nucleotide sequence ID" value="NZ_AP027142.1"/>
</dbReference>
<dbReference type="InterPro" id="IPR014710">
    <property type="entry name" value="RmlC-like_jellyroll"/>
</dbReference>
<dbReference type="InterPro" id="IPR011051">
    <property type="entry name" value="RmlC_Cupin_sf"/>
</dbReference>